<dbReference type="Proteomes" id="UP000538406">
    <property type="component" value="Unassembled WGS sequence"/>
</dbReference>
<reference evidence="40 41" key="9">
    <citation type="submission" date="2018-06" db="EMBL/GenBank/DDBJ databases">
        <authorList>
            <consortium name="Pathogen Informatics"/>
            <person name="Doyle S."/>
        </authorList>
    </citation>
    <scope>NUCLEOTIDE SEQUENCE [LARGE SCALE GENOMIC DNA]</scope>
    <source>
        <strain evidence="32 42">NCTC8603</strain>
        <strain evidence="33 40">NCTC8622</strain>
        <strain evidence="31 41">NCTC9117</strain>
    </source>
</reference>
<evidence type="ECO:0000313" key="16">
    <source>
        <dbReference type="EMBL" id="KPO03981.1"/>
    </source>
</evidence>
<dbReference type="Proteomes" id="UP000270045">
    <property type="component" value="Plasmid pCHL5009T-88k"/>
</dbReference>
<evidence type="ECO:0000313" key="57">
    <source>
        <dbReference type="Proteomes" id="UP000842519"/>
    </source>
</evidence>
<dbReference type="EMBL" id="OY757102">
    <property type="protein sequence ID" value="CAK1258875.1"/>
    <property type="molecule type" value="Genomic_DNA"/>
</dbReference>
<evidence type="ECO:0000313" key="40">
    <source>
        <dbReference type="Proteomes" id="UP000254079"/>
    </source>
</evidence>
<dbReference type="Proteomes" id="UP000471490">
    <property type="component" value="Unassembled WGS sequence"/>
</dbReference>
<dbReference type="EMBL" id="DABUHV010000022">
    <property type="protein sequence ID" value="HAN4355163.1"/>
    <property type="molecule type" value="Genomic_DNA"/>
</dbReference>
<dbReference type="EMBL" id="BFIH01000072">
    <property type="protein sequence ID" value="GCO40171.1"/>
    <property type="molecule type" value="Genomic_DNA"/>
</dbReference>
<dbReference type="EMBL" id="VSBS01000014">
    <property type="protein sequence ID" value="TXT03603.1"/>
    <property type="molecule type" value="Genomic_DNA"/>
</dbReference>
<reference evidence="2" key="25">
    <citation type="submission" date="2023-10" db="EMBL/GenBank/DDBJ databases">
        <authorList>
            <person name="Leclercq S."/>
        </authorList>
    </citation>
    <scope>NUCLEOTIDE SEQUENCE</scope>
    <source>
        <strain evidence="3">F1253</strain>
        <strain evidence="2">S159</strain>
        <plasmid evidence="3">pF1253-2</plasmid>
        <plasmid evidence="2">pS159-2</plasmid>
    </source>
</reference>
<gene>
    <name evidence="25" type="ORF">ABE91_030705</name>
    <name evidence="16" type="ORF">ACU57_26265</name>
    <name evidence="7" type="ORF">BCB93_005259</name>
    <name evidence="24" type="ORF">BK300_22220</name>
    <name evidence="4" type="ORF">CTR35_004683</name>
    <name evidence="1" type="ORF">D9C02_26060</name>
    <name evidence="21" type="ORF">D9E49_19145</name>
    <name evidence="26" type="ORF">DD762_11680</name>
    <name evidence="29" type="ORF">EIA08_24375</name>
    <name evidence="9" type="ORF">ExPECSC038_03868</name>
    <name evidence="3" type="ORF">FGAF1253_46980</name>
    <name evidence="2" type="ORF">FGAS159_46170</name>
    <name evidence="35" type="ORF">FKO60_26050</name>
    <name evidence="22" type="ORF">FPI65_02955</name>
    <name evidence="27" type="ORF">FTV93_27100</name>
    <name evidence="34" type="ORF">FWK02_01100</name>
    <name evidence="23" type="ORF">G4A47_14675</name>
    <name evidence="5" type="ORF">GAI89_20375</name>
    <name evidence="10" type="ORF">GGB84_003429</name>
    <name evidence="6" type="ORF">GNW61_21185</name>
    <name evidence="18" type="ORF">HEP30_024990</name>
    <name evidence="11" type="ORF">HIE29_004881</name>
    <name evidence="12" type="ORF">HJQ60_003571</name>
    <name evidence="13" type="ORF">HLZ39_20970</name>
    <name evidence="17" type="ORF">HV209_24055</name>
    <name evidence="28" type="ORF">HVW04_25085</name>
    <name evidence="14" type="ORF">IFC14_003646</name>
    <name evidence="15" type="ORF">J0541_004460</name>
    <name evidence="32" type="ORF">NCTC8603_00130</name>
    <name evidence="33" type="ORF">NCTC8622_07904</name>
    <name evidence="31" type="ORF">NCTC9117_00037</name>
    <name evidence="19" type="ORF">NY836_17045</name>
    <name evidence="8" type="ORF">PWL68_004393</name>
    <name evidence="20" type="ORF">Q2V20_20305</name>
    <name evidence="30" type="ORF">RCS54_P0057</name>
</gene>
<dbReference type="EMBL" id="LDXE02000014">
    <property type="protein sequence ID" value="PBN66669.1"/>
    <property type="molecule type" value="Genomic_DNA"/>
</dbReference>
<dbReference type="PATRIC" id="fig|562.10478.peg.3889"/>
<evidence type="ECO:0000313" key="55">
    <source>
        <dbReference type="Proteomes" id="UP000531761"/>
    </source>
</evidence>
<evidence type="ECO:0000313" key="24">
    <source>
        <dbReference type="EMBL" id="OJN35296.1"/>
    </source>
</evidence>
<dbReference type="Proteomes" id="UP000843571">
    <property type="component" value="Unassembled WGS sequence"/>
</dbReference>
<evidence type="ECO:0000313" key="30">
    <source>
        <dbReference type="EMBL" id="SPE00971.1"/>
    </source>
</evidence>
<evidence type="ECO:0000313" key="15">
    <source>
        <dbReference type="EMBL" id="HBB1575459.1"/>
    </source>
</evidence>
<dbReference type="Proteomes" id="UP000300926">
    <property type="component" value="Unassembled WGS sequence"/>
</dbReference>
<reference evidence="1 43" key="10">
    <citation type="submission" date="2018-10" db="EMBL/GenBank/DDBJ databases">
        <title>First identification of the mcr gene in New Zealand.</title>
        <authorList>
            <person name="Creighton J."/>
            <person name="Anderson T."/>
            <person name="Howard J."/>
            <person name="Heffernan H."/>
            <person name="Freeman J."/>
        </authorList>
    </citation>
    <scope>NUCLEOTIDE SEQUENCE [LARGE SCALE GENOMIC DNA]</scope>
    <source>
        <strain evidence="1 43">CHL5009T</strain>
        <plasmid evidence="43">pchl5009t-88k</plasmid>
        <plasmid evidence="1">pCHL5009T-88k</plasmid>
    </source>
</reference>
<dbReference type="EMBL" id="JAUKXU010000021">
    <property type="protein sequence ID" value="MDO2576458.1"/>
    <property type="molecule type" value="Genomic_DNA"/>
</dbReference>
<evidence type="ECO:0000313" key="5">
    <source>
        <dbReference type="EMBL" id="EFH6096971.1"/>
    </source>
</evidence>
<dbReference type="EMBL" id="AASHPR010000078">
    <property type="protein sequence ID" value="EFC3527422.1"/>
    <property type="molecule type" value="Genomic_DNA"/>
</dbReference>
<evidence type="ECO:0000313" key="25">
    <source>
        <dbReference type="EMBL" id="PBN66669.1"/>
    </source>
</evidence>
<evidence type="ECO:0000313" key="3">
    <source>
        <dbReference type="EMBL" id="CAK1261679.1"/>
    </source>
</evidence>
<reference evidence="18 55" key="22">
    <citation type="submission" date="2020-08" db="EMBL/GenBank/DDBJ databases">
        <title>Draft genome sequences of isolates of diverse host origin from the E. coli Reference Center.</title>
        <authorList>
            <person name="Lacher D.W."/>
            <person name="Mammel M.K."/>
            <person name="Gangiredla J."/>
            <person name="Gebru S.T."/>
            <person name="Barnaba T.J."/>
            <person name="Majowicz S.A."/>
            <person name="Dudley E.G."/>
        </authorList>
    </citation>
    <scope>NUCLEOTIDE SEQUENCE [LARGE SCALE GENOMIC DNA]</scope>
    <source>
        <strain evidence="18 55">10.0349</strain>
    </source>
</reference>
<dbReference type="Proteomes" id="UP000184077">
    <property type="component" value="Unassembled WGS sequence"/>
</dbReference>
<reference evidence="16 37" key="1">
    <citation type="journal article" date="2015" name="Front. Microbiol.">
        <title>Genetic determinants of heat resistance in Escherichia coli.</title>
        <authorList>
            <person name="Mercer R.G."/>
            <person name="Zheng J."/>
            <person name="Garcia-Hernandez R."/>
            <person name="Ruan L."/>
            <person name="Ganzle M.G."/>
            <person name="McMullen L.M."/>
        </authorList>
    </citation>
    <scope>NUCLEOTIDE SEQUENCE [LARGE SCALE GENOMIC DNA]</scope>
    <source>
        <strain evidence="16 37">AW1.3</strain>
    </source>
</reference>
<dbReference type="EMBL" id="LT985263">
    <property type="protein sequence ID" value="SPE00971.1"/>
    <property type="molecule type" value="Genomic_DNA"/>
</dbReference>
<evidence type="ECO:0000313" key="49">
    <source>
        <dbReference type="Proteomes" id="UP000324120"/>
    </source>
</evidence>
<reference evidence="30" key="6">
    <citation type="submission" date="2018-02" db="EMBL/GenBank/DDBJ databases">
        <authorList>
            <person name="Cohen D.B."/>
            <person name="Kent A.D."/>
        </authorList>
    </citation>
    <scope>NUCLEOTIDE SEQUENCE</scope>
    <source>
        <strain evidence="30">511</strain>
        <plasmid evidence="30">RCS54_p</plasmid>
    </source>
</reference>
<geneLocation type="plasmid" evidence="26">
    <name>unnamed3</name>
</geneLocation>
<dbReference type="EMBL" id="VHKY01000045">
    <property type="protein sequence ID" value="TZE40992.1"/>
    <property type="molecule type" value="Genomic_DNA"/>
</dbReference>
<dbReference type="Proteomes" id="UP000775646">
    <property type="component" value="Unassembled WGS sequence"/>
</dbReference>
<dbReference type="EMBL" id="CP042617">
    <property type="protein sequence ID" value="QED76278.1"/>
    <property type="molecule type" value="Genomic_DNA"/>
</dbReference>
<evidence type="ECO:0000313" key="52">
    <source>
        <dbReference type="Proteomes" id="UP000517067"/>
    </source>
</evidence>
<evidence type="ECO:0000313" key="48">
    <source>
        <dbReference type="Proteomes" id="UP000321461"/>
    </source>
</evidence>
<dbReference type="Proteomes" id="UP000254079">
    <property type="component" value="Unassembled WGS sequence"/>
</dbReference>
<dbReference type="Proteomes" id="UP000255153">
    <property type="component" value="Unassembled WGS sequence"/>
</dbReference>
<evidence type="ECO:0000313" key="27">
    <source>
        <dbReference type="EMBL" id="QED76278.1"/>
    </source>
</evidence>
<dbReference type="Proteomes" id="UP000050556">
    <property type="component" value="Unassembled WGS sequence"/>
</dbReference>
<dbReference type="Proteomes" id="UP000245761">
    <property type="component" value="Unassembled WGS sequence"/>
</dbReference>
<evidence type="ECO:0000313" key="58">
    <source>
        <dbReference type="Proteomes" id="UP001295856"/>
    </source>
</evidence>
<evidence type="ECO:0000313" key="33">
    <source>
        <dbReference type="EMBL" id="STL40384.1"/>
    </source>
</evidence>
<evidence type="ECO:0000313" key="19">
    <source>
        <dbReference type="EMBL" id="MDA4179068.1"/>
    </source>
</evidence>
<dbReference type="EMBL" id="RQTU01000045">
    <property type="protein sequence ID" value="RRD71643.1"/>
    <property type="molecule type" value="Genomic_DNA"/>
</dbReference>
<evidence type="ECO:0000313" key="29">
    <source>
        <dbReference type="EMBL" id="RRD71643.1"/>
    </source>
</evidence>
<geneLocation type="plasmid" evidence="47">
    <name>pncyu-26-73-2</name>
</geneLocation>
<dbReference type="EMBL" id="ROAL01000020">
    <property type="protein sequence ID" value="MIB62477.1"/>
    <property type="molecule type" value="Genomic_DNA"/>
</dbReference>
<geneLocation type="plasmid" evidence="2 59">
    <name>pS159-2</name>
</geneLocation>
<geneLocation type="plasmid" evidence="27">
    <name>pNCYU-26-73-2</name>
</geneLocation>
<dbReference type="Proteomes" id="UP000517067">
    <property type="component" value="Unassembled WGS sequence"/>
</dbReference>
<dbReference type="Proteomes" id="UP000271008">
    <property type="component" value="Unassembled WGS sequence"/>
</dbReference>
<dbReference type="EMBL" id="JANWOR010000498">
    <property type="protein sequence ID" value="MDA4179068.1"/>
    <property type="molecule type" value="Genomic_DNA"/>
</dbReference>
<dbReference type="Proteomes" id="UP000514715">
    <property type="component" value="Plasmid pRHB07-C04_2"/>
</dbReference>
<reference evidence="25" key="4">
    <citation type="submission" date="2017-03" db="EMBL/GenBank/DDBJ databases">
        <title>The mobilome is the main driver of stx2-positive O26:H11 Escherichia coli strains evolution.</title>
        <authorList>
            <person name="Delannoy S."/>
            <person name="Mariani-Kurkdjian P."/>
            <person name="Webb H.E."/>
            <person name="Bonacorsi S."/>
            <person name="Fach P."/>
        </authorList>
    </citation>
    <scope>NUCLEOTIDE SEQUENCE</scope>
    <source>
        <strain evidence="25">34870</strain>
    </source>
</reference>
<evidence type="ECO:0000313" key="7">
    <source>
        <dbReference type="EMBL" id="EFI6955473.1"/>
    </source>
</evidence>
<dbReference type="EMBL" id="AASWOY010000070">
    <property type="protein sequence ID" value="EFH6651240.1"/>
    <property type="molecule type" value="Genomic_DNA"/>
</dbReference>
<evidence type="ECO:0000313" key="22">
    <source>
        <dbReference type="EMBL" id="NDR90282.1"/>
    </source>
</evidence>
<evidence type="ECO:0000313" key="26">
    <source>
        <dbReference type="EMBL" id="PWH61121.1"/>
    </source>
</evidence>
<reference evidence="7" key="20">
    <citation type="submission" date="2020-02" db="EMBL/GenBank/DDBJ databases">
        <authorList>
            <consortium name="GenomeTrakr network: Whole genome sequencing for foodborne pathogen traceback"/>
        </authorList>
    </citation>
    <scope>NUCLEOTIDE SEQUENCE</scope>
    <source>
        <strain evidence="7">CFSAN046653</strain>
        <strain evidence="6 53">PSU-2072</strain>
    </source>
</reference>
<evidence type="ECO:0000313" key="32">
    <source>
        <dbReference type="EMBL" id="STK58073.1"/>
    </source>
</evidence>
<reference evidence="5 54" key="16">
    <citation type="submission" date="2019-12" db="EMBL/GenBank/DDBJ databases">
        <authorList>
            <consortium name="NARMS: The National Antimicrobial Resistance Monitoring System"/>
        </authorList>
    </citation>
    <scope>NUCLEOTIDE SEQUENCE [LARGE SCALE GENOMIC DNA]</scope>
    <source>
        <strain evidence="21 45">CVM N17EC0276</strain>
        <strain evidence="5 54">CVM N19EC0510</strain>
        <strain evidence="4 56">FSIS11705178</strain>
    </source>
</reference>
<accession>A0A2A2XEE6</accession>
<dbReference type="EMBL" id="MOHC01000041">
    <property type="protein sequence ID" value="OJN35296.1"/>
    <property type="molecule type" value="Genomic_DNA"/>
</dbReference>
<evidence type="ECO:0000313" key="42">
    <source>
        <dbReference type="Proteomes" id="UP000255153"/>
    </source>
</evidence>
<evidence type="ECO:0000313" key="38">
    <source>
        <dbReference type="Proteomes" id="UP000184077"/>
    </source>
</evidence>
<evidence type="ECO:0000313" key="4">
    <source>
        <dbReference type="EMBL" id="EFC3527422.1"/>
    </source>
</evidence>
<evidence type="ECO:0000313" key="14">
    <source>
        <dbReference type="EMBL" id="HAN4355163.1"/>
    </source>
</evidence>
<dbReference type="EMBL" id="DAAYTU010000022">
    <property type="protein sequence ID" value="HAG5771706.1"/>
    <property type="molecule type" value="Genomic_DNA"/>
</dbReference>
<dbReference type="Proteomes" id="UP001295988">
    <property type="component" value="Plasmid pS159-2"/>
</dbReference>
<dbReference type="Proteomes" id="UP001211064">
    <property type="component" value="Unassembled WGS sequence"/>
</dbReference>
<dbReference type="Proteomes" id="UP000845800">
    <property type="component" value="Unassembled WGS sequence"/>
</dbReference>
<reference evidence="27 47" key="15">
    <citation type="submission" date="2019-08" db="EMBL/GenBank/DDBJ databases">
        <authorList>
            <person name="Chen F.-J."/>
            <person name="Wu H.-C."/>
            <person name="Liao Y.-C."/>
            <person name="Kuo S.-C."/>
        </authorList>
    </citation>
    <scope>NUCLEOTIDE SEQUENCE [LARGE SCALE GENOMIC DNA]</scope>
    <source>
        <strain evidence="27 47">NCYU-26-73</strain>
        <plasmid evidence="27">pNCYU-26-73-2</plasmid>
        <plasmid evidence="47">pncyu-26-73-2</plasmid>
    </source>
</reference>
<reference evidence="9 46" key="8">
    <citation type="submission" date="2018-04" db="EMBL/GenBank/DDBJ databases">
        <title>Large scale genomics of bovine and human commensal E. coli to reveal the emerging process of EHEC.</title>
        <authorList>
            <person name="Arimizu Y."/>
            <person name="Ogura Y."/>
        </authorList>
    </citation>
    <scope>NUCLEOTIDE SEQUENCE [LARGE SCALE GENOMIC DNA]</scope>
    <source>
        <strain evidence="9 46">ECSC038</strain>
    </source>
</reference>
<evidence type="ECO:0000313" key="43">
    <source>
        <dbReference type="Proteomes" id="UP000270045"/>
    </source>
</evidence>
<dbReference type="EMBL" id="CP057976">
    <property type="protein sequence ID" value="QMP48152.1"/>
    <property type="molecule type" value="Genomic_DNA"/>
</dbReference>
<evidence type="ECO:0000313" key="13">
    <source>
        <dbReference type="EMBL" id="HAJ5806930.1"/>
    </source>
</evidence>
<dbReference type="RefSeq" id="WP_000224043.1">
    <property type="nucleotide sequence ID" value="NZ_AP022163.1"/>
</dbReference>
<dbReference type="Proteomes" id="UP000530628">
    <property type="component" value="Unassembled WGS sequence"/>
</dbReference>
<dbReference type="GeneID" id="86863760"/>
<evidence type="ECO:0000313" key="8">
    <source>
        <dbReference type="EMBL" id="EMM9724192.1"/>
    </source>
</evidence>
<dbReference type="EMBL" id="VLTB01000049">
    <property type="protein sequence ID" value="NDR90282.1"/>
    <property type="molecule type" value="Genomic_DNA"/>
</dbReference>
<dbReference type="EMBL" id="ABKSHZ030000018">
    <property type="protein sequence ID" value="EMM9724192.1"/>
    <property type="molecule type" value="Genomic_DNA"/>
</dbReference>
<dbReference type="EMBL" id="DABCJL010000017">
    <property type="protein sequence ID" value="HAH7771345.1"/>
    <property type="molecule type" value="Genomic_DNA"/>
</dbReference>
<dbReference type="EMBL" id="CP032939">
    <property type="protein sequence ID" value="AYM25300.1"/>
    <property type="molecule type" value="Genomic_DNA"/>
</dbReference>
<dbReference type="EMBL" id="JABXPW010000009">
    <property type="protein sequence ID" value="MBA7721586.1"/>
    <property type="molecule type" value="Genomic_DNA"/>
</dbReference>
<reference evidence="35 49" key="12">
    <citation type="submission" date="2019-06" db="EMBL/GenBank/DDBJ databases">
        <title>The presence and diversity of blaCTX-M among Escherichia coli from urban wastewater and feedlot cattle, in Alberta, Canada.</title>
        <authorList>
            <person name="Cormier A.C."/>
            <person name="Chalmer G."/>
            <person name="Cook S.R."/>
            <person name="Zaheer R."/>
            <person name="Hannon S.J."/>
            <person name="Booker C.W."/>
            <person name="Read R."/>
            <person name="Gow S.P."/>
            <person name="Mcallister T.A."/>
            <person name="Boerlin P."/>
        </authorList>
    </citation>
    <scope>NUCLEOTIDE SEQUENCE [LARGE SCALE GENOMIC DNA]</scope>
    <source>
        <strain evidence="35 49">347</strain>
    </source>
</reference>
<dbReference type="Proteomes" id="UP000254785">
    <property type="component" value="Unassembled WGS sequence"/>
</dbReference>
<evidence type="ECO:0000313" key="9">
    <source>
        <dbReference type="EMBL" id="GCO40171.1"/>
    </source>
</evidence>
<accession>A0A037Y2Z6</accession>
<dbReference type="Proteomes" id="UP000531761">
    <property type="component" value="Unassembled WGS sequence"/>
</dbReference>
<geneLocation type="plasmid" evidence="17">
    <name>pRHBSTW-00474_9</name>
</geneLocation>
<evidence type="ECO:0000313" key="2">
    <source>
        <dbReference type="EMBL" id="CAK1258875.1"/>
    </source>
</evidence>
<dbReference type="Proteomes" id="UP000036331">
    <property type="component" value="Unassembled WGS sequence"/>
</dbReference>
<geneLocation type="plasmid" evidence="43">
    <name>pchl5009t-88k</name>
</geneLocation>
<dbReference type="EMBL" id="JABUPU010000019">
    <property type="protein sequence ID" value="NYP86441.1"/>
    <property type="molecule type" value="Genomic_DNA"/>
</dbReference>
<keyword evidence="1" id="KW-0614">Plasmid</keyword>
<dbReference type="EMBL" id="LDYI01000177">
    <property type="protein sequence ID" value="KPO03981.1"/>
    <property type="molecule type" value="Genomic_DNA"/>
</dbReference>
<evidence type="ECO:0000313" key="21">
    <source>
        <dbReference type="EMBL" id="MIB62477.1"/>
    </source>
</evidence>
<dbReference type="Proteomes" id="UP000321299">
    <property type="component" value="Plasmid pNCYU-26-73-2"/>
</dbReference>
<evidence type="ECO:0000313" key="46">
    <source>
        <dbReference type="Proteomes" id="UP000300926"/>
    </source>
</evidence>
<dbReference type="EMBL" id="DABERK010000021">
    <property type="protein sequence ID" value="HAI5333552.1"/>
    <property type="molecule type" value="Genomic_DNA"/>
</dbReference>
<evidence type="ECO:0000313" key="59">
    <source>
        <dbReference type="Proteomes" id="UP001295988"/>
    </source>
</evidence>
<reference evidence="26 39" key="7">
    <citation type="submission" date="2018-04" db="EMBL/GenBank/DDBJ databases">
        <title>Draft Genomic Sequencing Of Potential Extraintestinal Pathogenic Escherichia coli B8S56 Isolated from Retail Chicken Skin.</title>
        <authorList>
            <person name="Xu A."/>
            <person name="Tilman S."/>
            <person name="Wisser-Parker K."/>
            <person name="Scullen O.J."/>
            <person name="Sommers C."/>
        </authorList>
    </citation>
    <scope>NUCLEOTIDE SEQUENCE [LARGE SCALE GENOMIC DNA]</scope>
    <source>
        <strain evidence="26 39">B8S56</strain>
        <plasmid evidence="26">unnamed3</plasmid>
    </source>
</reference>
<evidence type="ECO:0000313" key="31">
    <source>
        <dbReference type="EMBL" id="STJ52056.1"/>
    </source>
</evidence>
<geneLocation type="plasmid" evidence="3 58">
    <name>pF1253-2</name>
</geneLocation>
<evidence type="ECO:0000313" key="6">
    <source>
        <dbReference type="EMBL" id="EFH6651240.1"/>
    </source>
</evidence>
<dbReference type="EMBL" id="QEMT01000016">
    <property type="protein sequence ID" value="PWH61121.1"/>
    <property type="molecule type" value="Genomic_DNA"/>
</dbReference>
<dbReference type="Proteomes" id="UP001295856">
    <property type="component" value="Plasmid pF1253-2"/>
</dbReference>
<evidence type="ECO:0000313" key="18">
    <source>
        <dbReference type="EMBL" id="MBB2469290.1"/>
    </source>
</evidence>
<reference evidence="17 51" key="21">
    <citation type="submission" date="2020-06" db="EMBL/GenBank/DDBJ databases">
        <title>REHAB project genomes.</title>
        <authorList>
            <person name="Shaw L.P."/>
        </authorList>
    </citation>
    <scope>NUCLEOTIDE SEQUENCE [LARGE SCALE GENOMIC DNA]</scope>
    <source>
        <strain evidence="28 51">RHB07-C04</strain>
        <strain evidence="17">RHBSTW-00474</strain>
        <plasmid evidence="51">prhb07-c04_2</plasmid>
        <plasmid evidence="28">pRHB07-C04_2</plasmid>
        <plasmid evidence="17">pRHBSTW-00474_9</plasmid>
    </source>
</reference>
<evidence type="ECO:0000313" key="34">
    <source>
        <dbReference type="EMBL" id="TXT03603.1"/>
    </source>
</evidence>
<geneLocation type="plasmid" evidence="51">
    <name>prhb07-c04_2</name>
</geneLocation>
<evidence type="ECO:0000313" key="37">
    <source>
        <dbReference type="Proteomes" id="UP000050556"/>
    </source>
</evidence>
<reference evidence="34 48" key="14">
    <citation type="submission" date="2019-08" db="EMBL/GenBank/DDBJ databases">
        <title>Whole genome analysis of cultivated E. coli strains isolated from CD patients and healthy donors.</title>
        <authorList>
            <person name="Siniagina M.N."/>
            <person name="Markelova M.I."/>
            <person name="Laikov A.V."/>
            <person name="Boulygina E.A."/>
            <person name="Khusnutdinova D.R."/>
            <person name="Kharchenko A."/>
            <person name="Grigoryeva T.V."/>
        </authorList>
    </citation>
    <scope>NUCLEOTIDE SEQUENCE [LARGE SCALE GENOMIC DNA]</scope>
    <source>
        <strain evidence="34 48">3_77_5</strain>
    </source>
</reference>
<dbReference type="EMBL" id="UGEE01000003">
    <property type="protein sequence ID" value="STK58073.1"/>
    <property type="molecule type" value="Genomic_DNA"/>
</dbReference>
<reference evidence="22 50" key="17">
    <citation type="journal article" date="2020" name="Int. J. Nanomedicine">
        <title>Consequences Of Long-Term Bacteria's Exposure To Silver Nanoformulations With Different PhysicoChemical Properties.</title>
        <authorList>
            <person name="Kedziora A."/>
            <person name="Wernecki M."/>
            <person name="Korzekwa K."/>
            <person name="Speruda M."/>
            <person name="Gerasymchuk Y."/>
            <person name="Lukowiak A."/>
            <person name="Bugla-Ploskonska G."/>
        </authorList>
    </citation>
    <scope>NUCLEOTIDE SEQUENCE [LARGE SCALE GENOMIC DNA]</scope>
    <source>
        <strain evidence="22 50">ATCC 11230</strain>
    </source>
</reference>
<evidence type="ECO:0000313" key="56">
    <source>
        <dbReference type="Proteomes" id="UP000538406"/>
    </source>
</evidence>
<name>A0A037Y2Z6_ECOLX</name>
<reference evidence="24 38" key="3">
    <citation type="submission" date="2016-10" db="EMBL/GenBank/DDBJ databases">
        <title>Comprehensive resistome analysis reveals the prevalence of NDM and MCR-1 in Chinese poultry production.</title>
        <authorList>
            <person name="Wang Y."/>
            <person name="Zhang R."/>
            <person name="Li J."/>
            <person name="Wu Z."/>
            <person name="Wenjuan Y."/>
            <person name="Schwarz S."/>
            <person name="Tyrrell J."/>
            <person name="Zheng Y."/>
            <person name="Wang S."/>
            <person name="Shen Z."/>
            <person name="Liu Z."/>
            <person name="Lei L."/>
            <person name="Li M."/>
            <person name="Zhang Q."/>
            <person name="Wu C."/>
            <person name="Zhang Q."/>
            <person name="Wu Y."/>
            <person name="Walsh T."/>
            <person name="Shen J."/>
        </authorList>
    </citation>
    <scope>NUCLEOTIDE SEQUENCE [LARGE SCALE GENOMIC DNA]</scope>
    <source>
        <strain evidence="24 38">574</strain>
    </source>
</reference>
<organism evidence="11">
    <name type="scientific">Escherichia coli</name>
    <dbReference type="NCBI Taxonomy" id="562"/>
    <lineage>
        <taxon>Bacteria</taxon>
        <taxon>Pseudomonadati</taxon>
        <taxon>Pseudomonadota</taxon>
        <taxon>Gammaproteobacteria</taxon>
        <taxon>Enterobacterales</taxon>
        <taxon>Enterobacteriaceae</taxon>
        <taxon>Escherichia</taxon>
    </lineage>
</organism>
<dbReference type="Proteomes" id="UP001173661">
    <property type="component" value="Unassembled WGS sequence"/>
</dbReference>
<geneLocation type="plasmid" evidence="1">
    <name>pCHL5009T-88k</name>
</geneLocation>
<evidence type="ECO:0000313" key="45">
    <source>
        <dbReference type="Proteomes" id="UP000271175"/>
    </source>
</evidence>
<dbReference type="EMBL" id="JABWMK020000086">
    <property type="protein sequence ID" value="MBB2469290.1"/>
    <property type="molecule type" value="Genomic_DNA"/>
</dbReference>
<evidence type="ECO:0000313" key="10">
    <source>
        <dbReference type="EMBL" id="HAG5771706.1"/>
    </source>
</evidence>
<dbReference type="EMBL" id="AASZRA010000080">
    <property type="protein sequence ID" value="EFI6955473.1"/>
    <property type="molecule type" value="Genomic_DNA"/>
</dbReference>
<reference evidence="8" key="26">
    <citation type="submission" date="2024-02" db="EMBL/GenBank/DDBJ databases">
        <authorList>
            <consortium name="Clinical and Environmental Microbiology Branch: Whole genome sequencing antimicrobial resistance pathogens in the healthcare setting"/>
        </authorList>
    </citation>
    <scope>NUCLEOTIDE SEQUENCE</scope>
    <source>
        <strain evidence="8">2023QG-00028</strain>
    </source>
</reference>
<evidence type="ECO:0000313" key="39">
    <source>
        <dbReference type="Proteomes" id="UP000245761"/>
    </source>
</evidence>
<dbReference type="Proteomes" id="UP000622722">
    <property type="component" value="Unassembled WGS sequence"/>
</dbReference>
<geneLocation type="plasmid" evidence="28">
    <name>pRHB07-C04_2</name>
</geneLocation>
<evidence type="ECO:0000313" key="28">
    <source>
        <dbReference type="EMBL" id="QMP48152.1"/>
    </source>
</evidence>
<evidence type="ECO:0000313" key="51">
    <source>
        <dbReference type="Proteomes" id="UP000514715"/>
    </source>
</evidence>
<reference evidence="23 52" key="18">
    <citation type="journal article" date="2020" name="J. Appl. Microbiol.">
        <title>Genetic characterization of Shigatoxigenic and enteropathogenic Escherichia coli O80:H2 from diarrheic and septicemic calves and relatedness to human Shigatoxigenic E. coli O80:H2.</title>
        <authorList>
            <person name="Habets A."/>
            <person name="Crombe F."/>
            <person name="Nakamura K."/>
            <person name="Guerin V."/>
            <person name="De Rauw K."/>
            <person name="Pierard D."/>
            <person name="Saulmont M."/>
            <person name="Hayashi T."/>
            <person name="Mainil J.G."/>
            <person name="Thiry D."/>
        </authorList>
    </citation>
    <scope>NUCLEOTIDE SEQUENCE [LARGE SCALE GENOMIC DNA]</scope>
    <source>
        <strain evidence="23 52">EH3307</strain>
    </source>
</reference>
<sequence>MATLSDTIKPNKTYLEAVLRTALLGKTEDEYVDFFLSGLRGRLLKNPRLYRSYGPYWPEIKKLLLERGYGNFGRLVDRDVRKIYRYDRPALTLIAATLYSQERFDNGQIYSAWHLLPVPEEVDDQDYEFESYDLEVEALAQAGEKT</sequence>
<geneLocation type="plasmid" evidence="30">
    <name>RCS54_p</name>
</geneLocation>
<dbReference type="EMBL" id="DABGKQ010000050">
    <property type="protein sequence ID" value="HAJ5806930.1"/>
    <property type="molecule type" value="Genomic_DNA"/>
</dbReference>
<dbReference type="EMBL" id="UGDC01000001">
    <property type="protein sequence ID" value="STJ52056.1"/>
    <property type="molecule type" value="Genomic_DNA"/>
</dbReference>
<evidence type="ECO:0000313" key="23">
    <source>
        <dbReference type="EMBL" id="NYP86441.1"/>
    </source>
</evidence>
<evidence type="ECO:0000313" key="11">
    <source>
        <dbReference type="EMBL" id="HAH7771345.1"/>
    </source>
</evidence>
<evidence type="ECO:0000313" key="17">
    <source>
        <dbReference type="EMBL" id="MBA7721586.1"/>
    </source>
</evidence>
<reference evidence="27 47" key="13">
    <citation type="submission" date="2019-08" db="EMBL/GenBank/DDBJ databases">
        <title>Plasmid- and chromosome-located mcr-3 in mcr-1-positive Escherichia coli from diseased swine, Taiwan.</title>
        <authorList>
            <person name="Hsu C.-Y."/>
            <person name="Huang W.-C."/>
            <person name="Lauderdale T.-L."/>
        </authorList>
    </citation>
    <scope>NUCLEOTIDE SEQUENCE [LARGE SCALE GENOMIC DNA]</scope>
    <source>
        <strain evidence="27 47">NCYU-26-73</strain>
        <plasmid evidence="47">pncyu-26-73-2</plasmid>
        <plasmid evidence="27">pNCYU-26-73-2</plasmid>
    </source>
</reference>
<evidence type="ECO:0000313" key="35">
    <source>
        <dbReference type="EMBL" id="TZE40992.1"/>
    </source>
</evidence>
<reference evidence="20" key="24">
    <citation type="submission" date="2023-07" db="EMBL/GenBank/DDBJ databases">
        <title>High risk of intestinal colonization with ESBL-producing Escherichia coli among soldiers of military contingents in specific geographic regions.</title>
        <authorList>
            <person name="Literacka E."/>
        </authorList>
    </citation>
    <scope>NUCLEOTIDE SEQUENCE</scope>
    <source>
        <strain evidence="20">66</strain>
    </source>
</reference>
<evidence type="ECO:0000313" key="44">
    <source>
        <dbReference type="Proteomes" id="UP000271008"/>
    </source>
</evidence>
<dbReference type="EMBL" id="UGCP01000006">
    <property type="protein sequence ID" value="STL40384.1"/>
    <property type="molecule type" value="Genomic_DNA"/>
</dbReference>
<dbReference type="EMBL" id="DADUEU010000038">
    <property type="protein sequence ID" value="HBB1575459.1"/>
    <property type="molecule type" value="Genomic_DNA"/>
</dbReference>
<evidence type="ECO:0000313" key="41">
    <source>
        <dbReference type="Proteomes" id="UP000254785"/>
    </source>
</evidence>
<evidence type="ECO:0000313" key="20">
    <source>
        <dbReference type="EMBL" id="MDO2576458.1"/>
    </source>
</evidence>
<dbReference type="Proteomes" id="UP000321461">
    <property type="component" value="Unassembled WGS sequence"/>
</dbReference>
<proteinExistence type="predicted"/>
<dbReference type="AlphaFoldDB" id="A0A037Y2Z6"/>
<protein>
    <submittedName>
        <fullName evidence="11">Peptide-binding protein</fullName>
    </submittedName>
</protein>
<reference evidence="19" key="23">
    <citation type="submission" date="2022-08" db="EMBL/GenBank/DDBJ databases">
        <title>Genome sequencing of human pathogens.</title>
        <authorList>
            <person name="Cao X."/>
        </authorList>
    </citation>
    <scope>NUCLEOTIDE SEQUENCE</scope>
    <source>
        <strain evidence="19">EC16126</strain>
    </source>
</reference>
<evidence type="ECO:0000313" key="53">
    <source>
        <dbReference type="Proteomes" id="UP000530628"/>
    </source>
</evidence>
<reference evidence="25 36" key="2">
    <citation type="journal article" date="2015" name="Genome Announc.">
        <title>Draft Genome Sequences of Human-Pathogenic Escherichia coli O26:H11 Strains Carrying the stx2 Gene Only and Circulating in France.</title>
        <authorList>
            <person name="Delannoy S."/>
            <person name="Mariani-Kurkdjian P."/>
            <person name="Bonacorsi S."/>
            <person name="Liguori S."/>
            <person name="Ison S.A."/>
            <person name="Fach P."/>
        </authorList>
    </citation>
    <scope>NUCLEOTIDE SEQUENCE [LARGE SCALE GENOMIC DNA]</scope>
    <source>
        <strain evidence="25 36">34870</strain>
    </source>
</reference>
<dbReference type="Proteomes" id="UP000842519">
    <property type="component" value="Unassembled WGS sequence"/>
</dbReference>
<evidence type="ECO:0000313" key="1">
    <source>
        <dbReference type="EMBL" id="AYM25300.1"/>
    </source>
</evidence>
<dbReference type="Proteomes" id="UP000870292">
    <property type="component" value="Unassembled WGS sequence"/>
</dbReference>
<evidence type="ECO:0000313" key="12">
    <source>
        <dbReference type="EMBL" id="HAI5333552.1"/>
    </source>
</evidence>
<evidence type="ECO:0000313" key="36">
    <source>
        <dbReference type="Proteomes" id="UP000036331"/>
    </source>
</evidence>
<evidence type="ECO:0000313" key="50">
    <source>
        <dbReference type="Proteomes" id="UP000471490"/>
    </source>
</evidence>
<dbReference type="Proteomes" id="UP000271175">
    <property type="component" value="Unassembled WGS sequence"/>
</dbReference>
<dbReference type="EMBL" id="OY757133">
    <property type="protein sequence ID" value="CAK1261679.1"/>
    <property type="molecule type" value="Genomic_DNA"/>
</dbReference>
<reference evidence="29 44" key="11">
    <citation type="submission" date="2018-11" db="EMBL/GenBank/DDBJ databases">
        <title>Enterobacteriaceae from Patient.</title>
        <authorList>
            <person name="Shen C."/>
            <person name="Yang Y."/>
            <person name="Tian G."/>
        </authorList>
    </citation>
    <scope>NUCLEOTIDE SEQUENCE [LARGE SCALE GENOMIC DNA]</scope>
    <source>
        <strain evidence="29 44">GBGD28</strain>
    </source>
</reference>
<evidence type="ECO:0000313" key="54">
    <source>
        <dbReference type="Proteomes" id="UP000531463"/>
    </source>
</evidence>
<dbReference type="Proteomes" id="UP000859822">
    <property type="component" value="Unassembled WGS sequence"/>
</dbReference>
<reference evidence="11 57" key="5">
    <citation type="journal article" date="2018" name="Genome Biol.">
        <title>SKESA: strategic k-mer extension for scrupulous assemblies.</title>
        <authorList>
            <person name="Souvorov A."/>
            <person name="Agarwala R."/>
            <person name="Lipman D.J."/>
        </authorList>
    </citation>
    <scope>NUCLEOTIDE SEQUENCE [LARGE SCALE GENOMIC DNA]</scope>
    <source>
        <strain evidence="10">1839</strain>
        <strain evidence="14">489-16</strain>
        <strain evidence="12">AMC_487</strain>
        <strain evidence="11">C0382</strain>
        <strain evidence="57">ecoli[ST-405]</strain>
        <strain evidence="13">Ecoli[ST-405]</strain>
        <strain evidence="15">Escherichia coli</strain>
    </source>
</reference>
<dbReference type="Proteomes" id="UP000531463">
    <property type="component" value="Unassembled WGS sequence"/>
</dbReference>
<dbReference type="EMBL" id="AASWKH010000022">
    <property type="protein sequence ID" value="EFH6096971.1"/>
    <property type="molecule type" value="Genomic_DNA"/>
</dbReference>
<dbReference type="Proteomes" id="UP000324120">
    <property type="component" value="Unassembled WGS sequence"/>
</dbReference>
<reference evidence="11" key="19">
    <citation type="submission" date="2020-01" db="EMBL/GenBank/DDBJ databases">
        <authorList>
            <consortium name="NCBI Pathogen Detection Project"/>
        </authorList>
    </citation>
    <scope>NUCLEOTIDE SEQUENCE</scope>
    <source>
        <strain evidence="10">1839</strain>
        <strain evidence="14">489-16</strain>
        <strain evidence="12">AMC_487</strain>
        <strain evidence="11">C0382</strain>
        <strain evidence="13">Ecoli[ST-405]</strain>
        <strain evidence="15">Escherichia coli</strain>
    </source>
</reference>
<evidence type="ECO:0000313" key="47">
    <source>
        <dbReference type="Proteomes" id="UP000321299"/>
    </source>
</evidence>